<dbReference type="InterPro" id="IPR035986">
    <property type="entry name" value="PKD_dom_sf"/>
</dbReference>
<evidence type="ECO:0000256" key="4">
    <source>
        <dbReference type="ARBA" id="ARBA00012590"/>
    </source>
</evidence>
<keyword evidence="10" id="KW-0624">Polysaccharide degradation</keyword>
<dbReference type="AlphaFoldDB" id="M0CQL9"/>
<dbReference type="InterPro" id="IPR006584">
    <property type="entry name" value="Cellulose-bd_IV"/>
</dbReference>
<keyword evidence="9 15" id="KW-0326">Glycosidase</keyword>
<feature type="region of interest" description="Disordered" evidence="11">
    <location>
        <begin position="243"/>
        <end position="289"/>
    </location>
</feature>
<feature type="region of interest" description="Disordered" evidence="11">
    <location>
        <begin position="439"/>
        <end position="474"/>
    </location>
</feature>
<reference evidence="15 16" key="1">
    <citation type="journal article" date="2014" name="PLoS Genet.">
        <title>Phylogenetically driven sequencing of extremely halophilic archaea reveals strategies for static and dynamic osmo-response.</title>
        <authorList>
            <person name="Becker E.A."/>
            <person name="Seitzer P.M."/>
            <person name="Tritt A."/>
            <person name="Larsen D."/>
            <person name="Krusor M."/>
            <person name="Yao A.I."/>
            <person name="Wu D."/>
            <person name="Madern D."/>
            <person name="Eisen J.A."/>
            <person name="Darling A.E."/>
            <person name="Facciotti M.T."/>
        </authorList>
    </citation>
    <scope>NUCLEOTIDE SEQUENCE [LARGE SCALE GENOMIC DNA]</scope>
    <source>
        <strain evidence="15 16">2-9-1</strain>
    </source>
</reference>
<keyword evidence="5 15" id="KW-0858">Xylan degradation</keyword>
<dbReference type="Pfam" id="PF18911">
    <property type="entry name" value="PKD_4"/>
    <property type="match status" value="1"/>
</dbReference>
<evidence type="ECO:0000256" key="1">
    <source>
        <dbReference type="ARBA" id="ARBA00000681"/>
    </source>
</evidence>
<dbReference type="STRING" id="797114.C475_13082"/>
<comment type="similarity">
    <text evidence="3">Belongs to the glycosyl hydrolase 11 (cellulase G) family.</text>
</comment>
<evidence type="ECO:0000256" key="10">
    <source>
        <dbReference type="ARBA" id="ARBA00023326"/>
    </source>
</evidence>
<evidence type="ECO:0000256" key="8">
    <source>
        <dbReference type="ARBA" id="ARBA00023277"/>
    </source>
</evidence>
<evidence type="ECO:0000259" key="13">
    <source>
        <dbReference type="PROSITE" id="PS51175"/>
    </source>
</evidence>
<keyword evidence="8" id="KW-0119">Carbohydrate metabolism</keyword>
<feature type="region of interest" description="Disordered" evidence="11">
    <location>
        <begin position="1"/>
        <end position="23"/>
    </location>
</feature>
<name>M0CQL9_9EURY</name>
<dbReference type="InterPro" id="IPR033119">
    <property type="entry name" value="GH11_AS_2"/>
</dbReference>
<dbReference type="PROSITE" id="PS51761">
    <property type="entry name" value="GH11_3"/>
    <property type="match status" value="1"/>
</dbReference>
<comment type="caution">
    <text evidence="15">The sequence shown here is derived from an EMBL/GenBank/DDBJ whole genome shotgun (WGS) entry which is preliminary data.</text>
</comment>
<dbReference type="InterPro" id="IPR013319">
    <property type="entry name" value="GH11/12"/>
</dbReference>
<feature type="compositionally biased region" description="Gly residues" evidence="11">
    <location>
        <begin position="439"/>
        <end position="467"/>
    </location>
</feature>
<dbReference type="InterPro" id="IPR005084">
    <property type="entry name" value="CBM6"/>
</dbReference>
<comment type="catalytic activity">
    <reaction evidence="1">
        <text>Endohydrolysis of (1-&gt;4)-beta-D-xylosidic linkages in xylans.</text>
        <dbReference type="EC" id="3.2.1.8"/>
    </reaction>
</comment>
<evidence type="ECO:0000313" key="16">
    <source>
        <dbReference type="Proteomes" id="UP000011626"/>
    </source>
</evidence>
<evidence type="ECO:0000256" key="2">
    <source>
        <dbReference type="ARBA" id="ARBA00004851"/>
    </source>
</evidence>
<dbReference type="GO" id="GO:0031176">
    <property type="term" value="F:endo-1,4-beta-xylanase activity"/>
    <property type="evidence" value="ECO:0007669"/>
    <property type="project" value="UniProtKB-EC"/>
</dbReference>
<feature type="domain" description="CBM6" evidence="13">
    <location>
        <begin position="291"/>
        <end position="432"/>
    </location>
</feature>
<evidence type="ECO:0000256" key="9">
    <source>
        <dbReference type="ARBA" id="ARBA00023295"/>
    </source>
</evidence>
<organism evidence="15 16">
    <name type="scientific">Halosimplex carlsbadense 2-9-1</name>
    <dbReference type="NCBI Taxonomy" id="797114"/>
    <lineage>
        <taxon>Archaea</taxon>
        <taxon>Methanobacteriati</taxon>
        <taxon>Methanobacteriota</taxon>
        <taxon>Stenosarchaea group</taxon>
        <taxon>Halobacteria</taxon>
        <taxon>Halobacteriales</taxon>
        <taxon>Haloarculaceae</taxon>
        <taxon>Halosimplex</taxon>
    </lineage>
</organism>
<dbReference type="eggNOG" id="arCOG09007">
    <property type="taxonomic scope" value="Archaea"/>
</dbReference>
<evidence type="ECO:0000256" key="6">
    <source>
        <dbReference type="ARBA" id="ARBA00022729"/>
    </source>
</evidence>
<dbReference type="PANTHER" id="PTHR46828">
    <property type="entry name" value="ENDO-1,4-BETA-XYLANASE A-RELATED"/>
    <property type="match status" value="1"/>
</dbReference>
<sequence>MAHDTGDDGSGESRPTDSAGVLDMDRRDYMKAVGASVATGLGVGAASSPAAAHGETITSNQTGTHDGHFYSFWTDAEGTVEMTLGTTGNYELDWTDTNSTVCGLGWETGARRNVEYEASTFDPGSNGYLCLYGWTTDPLVEYYIIEDHGPYQPGDSFQGTVDTDGGTYDIYTSERVEKPSIEGTATFTQYWSIRQSGRTSGTITTGNHFDAWADNGMDMGSHDYQIMATEAYQSTGSSDVYVGTAGGGGGGDDGSGGGGGGGGDDGSGGGGDGGSGGTQQPYNGTPHAIPGRIQAEEYDQGGSGVAYSDNTAENEGGAMRTGEGVDVSSNSAGSGYSIGYIESGEWVEYTVDVEQSGDYTLDALVASDSGGGAFHVEVNGQNVSGDVSFGATGGWDSWETVSTSGVSLDAGEQVVRVAMDESWWDLNYLDLSLDGSSGGGGGGDGGGDSGGNDGGGNDGGGDSGGGDGDADLVAEIDPDTTSASVGERVAFRVTDTTGSGNWIDSLSWSLGNGDTGSGWYVDTTYDSAGTYTVALDATNNEGTTTTDEVTVTIS</sequence>
<gene>
    <name evidence="15" type="ORF">C475_13082</name>
</gene>
<dbReference type="PROSITE" id="PS00776">
    <property type="entry name" value="GH11_1"/>
    <property type="match status" value="1"/>
</dbReference>
<dbReference type="EC" id="3.2.1.8" evidence="4"/>
<dbReference type="SMART" id="SM00606">
    <property type="entry name" value="CBD_IV"/>
    <property type="match status" value="1"/>
</dbReference>
<dbReference type="PROSITE" id="PS51175">
    <property type="entry name" value="CBM6"/>
    <property type="match status" value="1"/>
</dbReference>
<evidence type="ECO:0000256" key="5">
    <source>
        <dbReference type="ARBA" id="ARBA00022651"/>
    </source>
</evidence>
<proteinExistence type="inferred from homology"/>
<dbReference type="InterPro" id="IPR018208">
    <property type="entry name" value="GH11_AS_1"/>
</dbReference>
<feature type="compositionally biased region" description="Gly residues" evidence="11">
    <location>
        <begin position="244"/>
        <end position="277"/>
    </location>
</feature>
<dbReference type="InterPro" id="IPR008979">
    <property type="entry name" value="Galactose-bd-like_sf"/>
</dbReference>
<evidence type="ECO:0000256" key="11">
    <source>
        <dbReference type="SAM" id="MobiDB-lite"/>
    </source>
</evidence>
<dbReference type="Proteomes" id="UP000011626">
    <property type="component" value="Unassembled WGS sequence"/>
</dbReference>
<dbReference type="InterPro" id="IPR033123">
    <property type="entry name" value="GH11_dom"/>
</dbReference>
<dbReference type="InterPro" id="IPR001137">
    <property type="entry name" value="Glyco_hydro_11"/>
</dbReference>
<dbReference type="RefSeq" id="WP_006884288.1">
    <property type="nucleotide sequence ID" value="NZ_AOIU01000031.1"/>
</dbReference>
<dbReference type="PANTHER" id="PTHR46828:SF2">
    <property type="entry name" value="ENDO-1,4-BETA-XYLANASE A-RELATED"/>
    <property type="match status" value="1"/>
</dbReference>
<feature type="region of interest" description="Disordered" evidence="11">
    <location>
        <begin position="301"/>
        <end position="332"/>
    </location>
</feature>
<dbReference type="EMBL" id="AOIU01000031">
    <property type="protein sequence ID" value="ELZ24184.1"/>
    <property type="molecule type" value="Genomic_DNA"/>
</dbReference>
<dbReference type="FunFam" id="2.60.120.180:FF:000001">
    <property type="entry name" value="Endo-1,4-beta-xylanase"/>
    <property type="match status" value="1"/>
</dbReference>
<dbReference type="PATRIC" id="fig|797114.5.peg.2656"/>
<evidence type="ECO:0000259" key="12">
    <source>
        <dbReference type="PROSITE" id="PS50093"/>
    </source>
</evidence>
<feature type="domain" description="PKD" evidence="12">
    <location>
        <begin position="472"/>
        <end position="554"/>
    </location>
</feature>
<evidence type="ECO:0000259" key="14">
    <source>
        <dbReference type="PROSITE" id="PS51761"/>
    </source>
</evidence>
<dbReference type="Gene3D" id="2.60.120.260">
    <property type="entry name" value="Galactose-binding domain-like"/>
    <property type="match status" value="1"/>
</dbReference>
<feature type="domain" description="GH11" evidence="14">
    <location>
        <begin position="56"/>
        <end position="243"/>
    </location>
</feature>
<evidence type="ECO:0000313" key="15">
    <source>
        <dbReference type="EMBL" id="ELZ24184.1"/>
    </source>
</evidence>
<keyword evidence="6" id="KW-0732">Signal</keyword>
<dbReference type="PRINTS" id="PR00911">
    <property type="entry name" value="GLHYDRLASE11"/>
</dbReference>
<dbReference type="InterPro" id="IPR013783">
    <property type="entry name" value="Ig-like_fold"/>
</dbReference>
<dbReference type="PROSITE" id="PS50093">
    <property type="entry name" value="PKD"/>
    <property type="match status" value="1"/>
</dbReference>
<dbReference type="InterPro" id="IPR013320">
    <property type="entry name" value="ConA-like_dom_sf"/>
</dbReference>
<dbReference type="Pfam" id="PF03422">
    <property type="entry name" value="CBM_6"/>
    <property type="match status" value="1"/>
</dbReference>
<dbReference type="UniPathway" id="UPA00114"/>
<dbReference type="Gene3D" id="2.60.40.10">
    <property type="entry name" value="Immunoglobulins"/>
    <property type="match status" value="1"/>
</dbReference>
<comment type="pathway">
    <text evidence="2">Glycan degradation; xylan degradation.</text>
</comment>
<evidence type="ECO:0000256" key="7">
    <source>
        <dbReference type="ARBA" id="ARBA00022801"/>
    </source>
</evidence>
<dbReference type="InterPro" id="IPR000601">
    <property type="entry name" value="PKD_dom"/>
</dbReference>
<dbReference type="PROSITE" id="PS51318">
    <property type="entry name" value="TAT"/>
    <property type="match status" value="1"/>
</dbReference>
<protein>
    <recommendedName>
        <fullName evidence="4">endo-1,4-beta-xylanase</fullName>
        <ecNumber evidence="4">3.2.1.8</ecNumber>
    </recommendedName>
</protein>
<dbReference type="Gene3D" id="2.60.120.180">
    <property type="match status" value="1"/>
</dbReference>
<dbReference type="SUPFAM" id="SSF49785">
    <property type="entry name" value="Galactose-binding domain-like"/>
    <property type="match status" value="1"/>
</dbReference>
<evidence type="ECO:0000256" key="3">
    <source>
        <dbReference type="ARBA" id="ARBA00007792"/>
    </source>
</evidence>
<keyword evidence="16" id="KW-1185">Reference proteome</keyword>
<dbReference type="GO" id="GO:0030246">
    <property type="term" value="F:carbohydrate binding"/>
    <property type="evidence" value="ECO:0007669"/>
    <property type="project" value="InterPro"/>
</dbReference>
<keyword evidence="7 15" id="KW-0378">Hydrolase</keyword>
<dbReference type="GO" id="GO:0045493">
    <property type="term" value="P:xylan catabolic process"/>
    <property type="evidence" value="ECO:0007669"/>
    <property type="project" value="UniProtKB-UniPathway"/>
</dbReference>
<dbReference type="SUPFAM" id="SSF49299">
    <property type="entry name" value="PKD domain"/>
    <property type="match status" value="1"/>
</dbReference>
<dbReference type="CDD" id="cd04080">
    <property type="entry name" value="CBM6_cellulase-like"/>
    <property type="match status" value="1"/>
</dbReference>
<dbReference type="SUPFAM" id="SSF49899">
    <property type="entry name" value="Concanavalin A-like lectins/glucanases"/>
    <property type="match status" value="1"/>
</dbReference>
<dbReference type="InterPro" id="IPR006311">
    <property type="entry name" value="TAT_signal"/>
</dbReference>
<dbReference type="Pfam" id="PF00457">
    <property type="entry name" value="Glyco_hydro_11"/>
    <property type="match status" value="1"/>
</dbReference>
<dbReference type="PROSITE" id="PS00777">
    <property type="entry name" value="GH11_2"/>
    <property type="match status" value="1"/>
</dbReference>
<accession>M0CQL9</accession>